<gene>
    <name evidence="2" type="ORF">MM415B01374_0031</name>
    <name evidence="1" type="ORF">TM448A00646_0031</name>
    <name evidence="3" type="ORF">TM448B00781_0031</name>
</gene>
<name>A0A6H1ZJ84_9ZZZZ</name>
<sequence>MADEEKTMEKDLLDEFAMAALQGMLARSGSKPPVVRGMSDKSAAHYAAAAYEFASAMIEERKLRARLRADVDADSSGRLGKPFTSWG</sequence>
<organism evidence="1">
    <name type="scientific">viral metagenome</name>
    <dbReference type="NCBI Taxonomy" id="1070528"/>
    <lineage>
        <taxon>unclassified sequences</taxon>
        <taxon>metagenomes</taxon>
        <taxon>organismal metagenomes</taxon>
    </lineage>
</organism>
<proteinExistence type="predicted"/>
<accession>A0A6H1ZJ84</accession>
<dbReference type="AlphaFoldDB" id="A0A6H1ZJ84"/>
<evidence type="ECO:0000313" key="3">
    <source>
        <dbReference type="EMBL" id="QJH96643.1"/>
    </source>
</evidence>
<protein>
    <submittedName>
        <fullName evidence="1">Uncharacterized protein</fullName>
    </submittedName>
</protein>
<reference evidence="1" key="1">
    <citation type="submission" date="2020-03" db="EMBL/GenBank/DDBJ databases">
        <title>The deep terrestrial virosphere.</title>
        <authorList>
            <person name="Holmfeldt K."/>
            <person name="Nilsson E."/>
            <person name="Simone D."/>
            <person name="Lopez-Fernandez M."/>
            <person name="Wu X."/>
            <person name="de Brujin I."/>
            <person name="Lundin D."/>
            <person name="Andersson A."/>
            <person name="Bertilsson S."/>
            <person name="Dopson M."/>
        </authorList>
    </citation>
    <scope>NUCLEOTIDE SEQUENCE</scope>
    <source>
        <strain evidence="2">MM415B01374</strain>
        <strain evidence="1">TM448A00646</strain>
        <strain evidence="3">TM448B00781</strain>
    </source>
</reference>
<evidence type="ECO:0000313" key="2">
    <source>
        <dbReference type="EMBL" id="QJA59041.1"/>
    </source>
</evidence>
<evidence type="ECO:0000313" key="1">
    <source>
        <dbReference type="EMBL" id="QJA47325.1"/>
    </source>
</evidence>
<dbReference type="EMBL" id="MT144039">
    <property type="protein sequence ID" value="QJA47325.1"/>
    <property type="molecule type" value="Genomic_DNA"/>
</dbReference>
<dbReference type="EMBL" id="MT144657">
    <property type="protein sequence ID" value="QJH96643.1"/>
    <property type="molecule type" value="Genomic_DNA"/>
</dbReference>
<dbReference type="EMBL" id="MT141351">
    <property type="protein sequence ID" value="QJA59041.1"/>
    <property type="molecule type" value="Genomic_DNA"/>
</dbReference>